<dbReference type="FunFam" id="3.40.50.150:FF:000650">
    <property type="entry name" value="Polyketide synthase RzxC"/>
    <property type="match status" value="1"/>
</dbReference>
<feature type="domain" description="PKS/mFAS DH" evidence="14">
    <location>
        <begin position="1065"/>
        <end position="1358"/>
    </location>
</feature>
<feature type="domain" description="Ketosynthase family 3 (KS3)" evidence="13">
    <location>
        <begin position="2401"/>
        <end position="2816"/>
    </location>
</feature>
<evidence type="ECO:0000313" key="16">
    <source>
        <dbReference type="Proteomes" id="UP000294937"/>
    </source>
</evidence>
<evidence type="ECO:0000313" key="15">
    <source>
        <dbReference type="EMBL" id="TCS93646.1"/>
    </source>
</evidence>
<gene>
    <name evidence="15" type="ORF">EDD58_10679</name>
</gene>
<feature type="region of interest" description="N-terminal hotdog fold" evidence="11">
    <location>
        <begin position="1065"/>
        <end position="1190"/>
    </location>
</feature>
<dbReference type="InterPro" id="IPR014030">
    <property type="entry name" value="Ketoacyl_synth_N"/>
</dbReference>
<dbReference type="InterPro" id="IPR036291">
    <property type="entry name" value="NAD(P)-bd_dom_sf"/>
</dbReference>
<dbReference type="Pfam" id="PF08659">
    <property type="entry name" value="KR"/>
    <property type="match status" value="2"/>
</dbReference>
<dbReference type="InterPro" id="IPR029063">
    <property type="entry name" value="SAM-dependent_MTases_sf"/>
</dbReference>
<dbReference type="InterPro" id="IPR049552">
    <property type="entry name" value="PKS_DH_N"/>
</dbReference>
<dbReference type="InterPro" id="IPR014031">
    <property type="entry name" value="Ketoacyl_synth_C"/>
</dbReference>
<evidence type="ECO:0000256" key="4">
    <source>
        <dbReference type="ARBA" id="ARBA00022450"/>
    </source>
</evidence>
<dbReference type="InterPro" id="IPR036736">
    <property type="entry name" value="ACP-like_sf"/>
</dbReference>
<keyword evidence="16" id="KW-1185">Reference proteome</keyword>
<dbReference type="Pfam" id="PF22336">
    <property type="entry name" value="RhiE-like_linker"/>
    <property type="match status" value="3"/>
</dbReference>
<dbReference type="CDD" id="cd00833">
    <property type="entry name" value="PKS"/>
    <property type="match status" value="3"/>
</dbReference>
<feature type="active site" description="Proton acceptor; for dehydratase activity" evidence="11">
    <location>
        <position position="1094"/>
    </location>
</feature>
<organism evidence="15 16">
    <name type="scientific">Hazenella coriacea</name>
    <dbReference type="NCBI Taxonomy" id="1179467"/>
    <lineage>
        <taxon>Bacteria</taxon>
        <taxon>Bacillati</taxon>
        <taxon>Bacillota</taxon>
        <taxon>Bacilli</taxon>
        <taxon>Bacillales</taxon>
        <taxon>Thermoactinomycetaceae</taxon>
        <taxon>Hazenella</taxon>
    </lineage>
</organism>
<evidence type="ECO:0000259" key="14">
    <source>
        <dbReference type="PROSITE" id="PS52019"/>
    </source>
</evidence>
<reference evidence="15 16" key="1">
    <citation type="submission" date="2019-03" db="EMBL/GenBank/DDBJ databases">
        <title>Genomic Encyclopedia of Type Strains, Phase IV (KMG-IV): sequencing the most valuable type-strain genomes for metagenomic binning, comparative biology and taxonomic classification.</title>
        <authorList>
            <person name="Goeker M."/>
        </authorList>
    </citation>
    <scope>NUCLEOTIDE SEQUENCE [LARGE SCALE GENOMIC DNA]</scope>
    <source>
        <strain evidence="15 16">DSM 45707</strain>
    </source>
</reference>
<dbReference type="CDD" id="cd02440">
    <property type="entry name" value="AdoMet_MTases"/>
    <property type="match status" value="1"/>
</dbReference>
<dbReference type="SMART" id="SM00825">
    <property type="entry name" value="PKS_KS"/>
    <property type="match status" value="3"/>
</dbReference>
<comment type="pathway">
    <text evidence="3">Antibiotic biosynthesis; bacillaene biosynthesis.</text>
</comment>
<keyword evidence="4" id="KW-0596">Phosphopantetheine</keyword>
<dbReference type="GO" id="GO:0031177">
    <property type="term" value="F:phosphopantetheine binding"/>
    <property type="evidence" value="ECO:0007669"/>
    <property type="project" value="InterPro"/>
</dbReference>
<comment type="caution">
    <text evidence="15">The sequence shown here is derived from an EMBL/GenBank/DDBJ whole genome shotgun (WGS) entry which is preliminary data.</text>
</comment>
<feature type="domain" description="Carrier" evidence="12">
    <location>
        <begin position="2266"/>
        <end position="2339"/>
    </location>
</feature>
<dbReference type="FunFam" id="3.40.47.10:FF:000019">
    <property type="entry name" value="Polyketide synthase type I"/>
    <property type="match status" value="2"/>
</dbReference>
<evidence type="ECO:0000256" key="8">
    <source>
        <dbReference type="ARBA" id="ARBA00022737"/>
    </source>
</evidence>
<feature type="region of interest" description="C-terminal hotdog fold" evidence="11">
    <location>
        <begin position="1204"/>
        <end position="1358"/>
    </location>
</feature>
<feature type="active site" description="Proton donor; for dehydratase activity" evidence="11">
    <location>
        <position position="191"/>
    </location>
</feature>
<evidence type="ECO:0000256" key="7">
    <source>
        <dbReference type="ARBA" id="ARBA00022679"/>
    </source>
</evidence>
<protein>
    <submittedName>
        <fullName evidence="15">Polyketide synthase PksM</fullName>
    </submittedName>
</protein>
<dbReference type="Pfam" id="PF02801">
    <property type="entry name" value="Ketoacyl-synt_C"/>
    <property type="match status" value="3"/>
</dbReference>
<feature type="region of interest" description="C-terminal hotdog fold" evidence="11">
    <location>
        <begin position="130"/>
        <end position="277"/>
    </location>
</feature>
<feature type="region of interest" description="N-terminal hotdog fold" evidence="11">
    <location>
        <begin position="1"/>
        <end position="111"/>
    </location>
</feature>
<dbReference type="InterPro" id="IPR050091">
    <property type="entry name" value="PKS_NRPS_Biosynth_Enz"/>
</dbReference>
<dbReference type="InterPro" id="IPR016039">
    <property type="entry name" value="Thiolase-like"/>
</dbReference>
<dbReference type="InterPro" id="IPR042104">
    <property type="entry name" value="PKS_dehydratase_sf"/>
</dbReference>
<evidence type="ECO:0000256" key="10">
    <source>
        <dbReference type="ARBA" id="ARBA00023268"/>
    </source>
</evidence>
<keyword evidence="6" id="KW-0597">Phosphoprotein</keyword>
<keyword evidence="8" id="KW-0677">Repeat</keyword>
<dbReference type="CDD" id="cd08953">
    <property type="entry name" value="KR_2_SDR_x"/>
    <property type="match status" value="2"/>
</dbReference>
<proteinExistence type="predicted"/>
<evidence type="ECO:0000256" key="6">
    <source>
        <dbReference type="ARBA" id="ARBA00022553"/>
    </source>
</evidence>
<dbReference type="SUPFAM" id="SSF51735">
    <property type="entry name" value="NAD(P)-binding Rossmann-fold domains"/>
    <property type="match status" value="3"/>
</dbReference>
<dbReference type="SUPFAM" id="SSF53901">
    <property type="entry name" value="Thiolase-like"/>
    <property type="match status" value="3"/>
</dbReference>
<dbReference type="OrthoDB" id="2460252at2"/>
<feature type="domain" description="Ketosynthase family 3 (KS3)" evidence="13">
    <location>
        <begin position="3651"/>
        <end position="4070"/>
    </location>
</feature>
<feature type="domain" description="Carrier" evidence="12">
    <location>
        <begin position="313"/>
        <end position="387"/>
    </location>
</feature>
<dbReference type="PROSITE" id="PS52019">
    <property type="entry name" value="PKS_MFAS_DH"/>
    <property type="match status" value="2"/>
</dbReference>
<dbReference type="Pfam" id="PF00550">
    <property type="entry name" value="PP-binding"/>
    <property type="match status" value="4"/>
</dbReference>
<dbReference type="Gene3D" id="1.10.1200.10">
    <property type="entry name" value="ACP-like"/>
    <property type="match status" value="4"/>
</dbReference>
<dbReference type="GO" id="GO:0071770">
    <property type="term" value="P:DIM/DIP cell wall layer assembly"/>
    <property type="evidence" value="ECO:0007669"/>
    <property type="project" value="TreeGrafter"/>
</dbReference>
<feature type="active site" description="Proton acceptor; for dehydratase activity" evidence="11">
    <location>
        <position position="18"/>
    </location>
</feature>
<accession>A0A4R3L814</accession>
<evidence type="ECO:0000256" key="3">
    <source>
        <dbReference type="ARBA" id="ARBA00004789"/>
    </source>
</evidence>
<dbReference type="InterPro" id="IPR054514">
    <property type="entry name" value="RhiE-like_linker"/>
</dbReference>
<evidence type="ECO:0000256" key="11">
    <source>
        <dbReference type="PROSITE-ProRule" id="PRU01363"/>
    </source>
</evidence>
<comment type="function">
    <text evidence="1">Involved in some intermediate steps for the synthesis of the antibiotic polyketide bacillaene which is involved in secondary metabolism.</text>
</comment>
<dbReference type="GO" id="GO:0004315">
    <property type="term" value="F:3-oxoacyl-[acyl-carrier-protein] synthase activity"/>
    <property type="evidence" value="ECO:0007669"/>
    <property type="project" value="InterPro"/>
</dbReference>
<keyword evidence="10" id="KW-0511">Multifunctional enzyme</keyword>
<evidence type="ECO:0000259" key="12">
    <source>
        <dbReference type="PROSITE" id="PS50075"/>
    </source>
</evidence>
<feature type="active site" description="Proton donor; for dehydratase activity" evidence="11">
    <location>
        <position position="1266"/>
    </location>
</feature>
<dbReference type="PROSITE" id="PS52004">
    <property type="entry name" value="KS3_2"/>
    <property type="match status" value="3"/>
</dbReference>
<dbReference type="Pfam" id="PF00109">
    <property type="entry name" value="ketoacyl-synt"/>
    <property type="match status" value="3"/>
</dbReference>
<sequence>MITEQLSITLKNPIVCNHKAYGQDILPGLAYIDLIYQIFREHGFSYHELELRNLSIYHPLIVGPNEEIMLNIQCRESQEGQWRISIDGQVLQNGAVAQGTKQYVTAEMFKRKPVEFEETLNLQVRKQSAKNIVDLDEIYEQCQHQELMHTGFMKAIGQIYDVDESVLIDLSVGPDASSYADVFMFHPTLMDASGIGSNLLLSSLLKEEQRLYLPLFYESFCASELLQTRCITRVQSSSVRQENELIYLTFEFFNESGKKIAELKNFASKLVRGAELINPNRQQTIHSSEGMKVDSSSFSHPNVSDPINKTIYNKIERFLRQLLAERLQKSQEQIESQVGYYEMGLDSPGLLQVVEAIENKIGVSLSPTLLFEYTTIAELSTYLVDNYSTHFSTNTTKLDIEGVALATSSMSPDAVDPVISQVIEEGYGQKQKNGIPPKRPTPTVEGDIAIIGMAGRYPQASNIQEFWNNLKEGKDCITEIPASRWDWQRFEGITSPSGKSISKWGGFIDAPDCFDPQFFRISPREAETMDPQERLFLETCWETIEDAGYTPKTLTATQGRNQRQHVGVFVGVMHKDYSLVGAESLSRENIFPLSLNYAQIANRVSYYCNFHGPSMAVDTVCSSSLTAVHLALESIRHGECEVALAGGVNLSLNPDKYISYGDMHSTDGYCRTFGKGGDGYVSGEGVGAVLLKPLHKAVEDGDQIYAVIKGSTINHVGTVSGMTVPSPVAQADLIETCLEKTGIDPRTISYVEAHGTGTSLGDPIEIQGLVKAFRQYTSDKQFCSLGSVKSNIGHAESAAGISGLSKVALQLHHKTLVPSLHSEELNPYLDLHSSPFYVQQQMGEWKQPVIMENGCEVSYPRRAGLSSFGASGSNVHIILEEYLPNEVQEQTPVLLRMPVIIPLSARNKERLQEYANKLLAFLHEGIHLSELAYTLQVGREAMEERVAFIVKDIPELMEKLAAFGEGKEEINDCWSGQIKHGKEMVDFFSADQDALELIDKWFKKGNLKKIAELWVKGLSMDWSGLYSDHKLKRISLPTYPFAKERYWVPEADTQTNSKANTQVLHPLLHQNTSDFSEQRFSSTFTGQEFFLSDHVVKGKKILPGVAYLEMVRAAVEKAVGAIENEKVIRLNDIVWIRPIVIGNQPVEVHIGLYPEDHGEITYEVYSKSEEVDEAKLVHSQGSVVLGSISETLTLDIQALLAECNQTIVTSDQCYTAFKTMGLDYGPGYQGIEKVYVGEDQLLAKISLPTSVRNSQDLFVLHPSLMDSAFHASIGLIVSSMDGILLGNEASLSLPFAMQELEIFSACTPTMWSLIRTSKDHRAKDKIRKYDIDLCDENGKICVRMKGASIRALEGELPNGNINETVKNGDLVDLPFGNTRLFPSWEPISIEIGQNLRSSTESVVVLGGTEEQQKNVQQHFMKASVLELQSTDDIEKITQKLQSCGTIDHVIWIAPDHPLESLADDRLIEEQDQGVVQVFKILKAILQLGYGDKHISWSMITTQAQPVNPSDKINPIHASVHGFAGTLAKEYTNWKIRIMDLEEGCHWPLDRMFILPTNRQGQTWAYRNQRWYQQQLIPFQYTTPSETLYKPKGVYVVIGGAGYIGEAWSEYMIRTYQAQMIWIGRSQMNAEIQSKLDRLATLGPAPQYIEADATNLNSLHQAYKQIKEHNSRIDGIVHSAMVLTEQSLENMEVEEFKAGLAAKIDVSVRLAQVFQKETLDFVMFFSSLVAYIKNVKQSHYASGCTFEDAFAYQLSNHWTCPVKVMNWGYWGNGEVAKDQDFVQLIDQIGLGLIQPQEGMEALEVLLSGPVNQMALINTTKPVAIEGLNPNEQIAIYSKEPSSCIQMMELDVPKTQFTGEHTKLTEDLEMNELLYKLLLSQLQSLGLIVDNKIGIGRPHFSKRLQPLYGKWLEESLAVLVQNHYLKLEGDSYTVVDPTSLDLDTLWKEWELKKLSWMEDRNMKAMVVLVDATLKALPDILTGKVPATDIMFPNSSMELVEGIYKQNQVADYFNEVLADTLVAYIQERVKQDPDTPIRIMEIGAGTGGTSATVFRRLKPYQVQIQEYCYTDLSKAFLMHAEKEYGWENPYVTYQIFNVEEPIAGQGIEAGGYDVVIAANVLHATKNIRETLRNAKAVLKNGGCLLLNEMAGNSLFTHLTFGLLEGWWLVEDPELRIPGCPGLYPENWKSVLENEGFHSVFFPAQENHSLSHQIVVAESDGVIRQKQLIQQYISSPKQNIDMDPKVKVQPFGQKKQIKKTEAMTDDWLREKSTAYFAKLIGETLKIPVNRIDSSDPLENYGIDSIIVVQLTNTLRKVLDNVSSTLFFEYHTIDALVEYFINNQKNSLMKLIGLENLQNDEEMISQNEVLVEKELTDSRLTFRKSRRYLKVDHPAIEESTSSFPRVRDIAIIGISGRYAQANTVVDFWNHLKKGKNCITEIPKDRWDWKEYFDEKKGKKGSIYTKWGGFIEDFDKFDPSFFQIPPVEAEKMDPQERVFLETAYASMEDAGYTPATLSSSRKVGVFTGVMNKNYPTGYGYWSIANRVSYLFNFQGPSLAVDTACSSSLTAIHLALESLYSGTSECAIAGGVNLIVDPIHYLNLTTMTMLSSGDKCKSFGDQADGFVDGEGVGAIVLKPLHQAIADGDHIYGVIKGSMMNAGGKTNGYTVPNPNAQSQLIAEVLQRAGVPARTVSYLEAHGTGTALGDPIEISGLTKAFEQDTQDRQFCAIGSVKSNIGHCESAAGIAGVTKVLFQLKHQQLVPSLHSEVLNPNIDFKNTPFIVQQELAEWKRPVIDGLEVPRRAGISSFGAGGANVHLVIEEYIPKTEIQNHVQSQSAIIVLSAKNEEQLQNQVERLLTAISEQRYSDTDLTRIAYTLQTGREAMEHRLGFVVSSMKELEEKLKEITTGREYVEGLYRGQTKQSKDTLAAFVADEDTEKIIDAWISKGKYKKLLDVWVKGLNFDWNQLYGSNKPIRISLPTYPFARERYWMPQLEQKVNRRVPIRLKRKIQSKVKGRIQSSLQLNAKHDQNRKTSEPFELMTFSESWREEALQPNSSETKIKTLVCFLSDPENQKVVVEAVQDLDQQTKVIFISQGTTYKKESPYGYCLVRHEPSTYVEAFKGIQEEHGQIDGMLYLWALEDPSCIQDYSCIVYVLQSIMSAKMKPHRLLLAGQFDHGLDRSYLESWIGFERSLGLVLPNTKVSGVYQSVSMHHRNDVMKDWLQKLWAELQVQTAPSVLYQEKKRYVYKIEPTTIQTGKNILKLKGTYLITGGCGGLGSLFAQHLAKQYSANLILTGRSPINRERQNQIQELERLGSQVMYVQADVCDLISMKEALGHIKERFGVIHGVIHAAGIQNQQSIFEKDMQSFEKVIGSKINGTRVLDELLQEEPLDFVCYFSSSSAILGDFGTCDYAIGNRFQMAYAHYRNEQPHQGKTIVINWPVWEDGGMEVGDPETTQMYLKSSGQRFLETEEGIDIFERILSQNNSQHLVLVGEHDRAYRFLGLTETSTSTPLPIMSIPPGKGRRAEMEGWSVEQCLEWDLKDHINKLLKISKDKLELDKNWADFGFDSIHLAEFAVLLTKHYEIEITPALFFGYSNLRKLIHYFMTDHREKIQEFYREGVIEQAILPSVPAVPKTTKKRLGKPKLSTKSIDSTIVEPIAVIGMSGRFPQADTIHELWDHLKNGRNCISEIPTERWDWKEYDGDPHREPGKTNSKWGGFLKDIDRFDPLFFQISPKEAENMDPRQRIFLEEAWHTFEDAGYMGERIKGKSCGVYVGVEEGEYAFLAGENMQINGSQNATLAARIAYALDLKGPNLALTAACSSGLVAIHQACQALRQGDCEMALVGGVSLNISHLSYAALSKADMLSPDGKCRVFDQRANGLVPGEAVAAVLLKPLSKAISDQDHIYGCIKASGVNYDGRTNGITSPNPLSQAELIEGIYDKYKINPMDIQYVMAHSTGSKLGDPLEVQALTSVFRKYTDKKQFCTIGSIKPLIGHTFAASGVVSLMSMLMAMKDQTILGTYNCEVNNEYINFKESPFTLTKENQVWITKNNSLRMGTISSTGISGTNAHAVVEEYIPELEEYRDVCSSSFPQIIVLSAKNRDRLHMNAQQMLEYAELQTDLCVPNFAYTLQVGREAMECRLAIVVRNREELVQGLKEYLETVKESQDLITSVPIFTGDWVEDDSNNGSLLSGISGETILQVLLKEKSFDKVAQYWVNGGHVSWEMLHEGMEVRRVPLPTYPFSRERYWIKESKEKHHRLDTIHQMTEEQQKYEDTSENRTKEMIEGYIVQFLSKELNLAPEQMNVKRKLQDYGLDSIVGRKLYRHLEEYLDVEITGRETLEYRTIQALATYLAFKVNEANRQEIVGMSRPETLLNQLNDNTDSSIIEMMEQFTQGKLDFEKVQKMLEGKK</sequence>
<evidence type="ECO:0000256" key="2">
    <source>
        <dbReference type="ARBA" id="ARBA00004496"/>
    </source>
</evidence>
<evidence type="ECO:0000259" key="13">
    <source>
        <dbReference type="PROSITE" id="PS52004"/>
    </source>
</evidence>
<dbReference type="Gene3D" id="3.40.50.720">
    <property type="entry name" value="NAD(P)-binding Rossmann-like Domain"/>
    <property type="match status" value="2"/>
</dbReference>
<dbReference type="Gene3D" id="1.10.1240.100">
    <property type="match status" value="3"/>
</dbReference>
<dbReference type="InterPro" id="IPR049900">
    <property type="entry name" value="PKS_mFAS_DH"/>
</dbReference>
<dbReference type="GO" id="GO:0006633">
    <property type="term" value="P:fatty acid biosynthetic process"/>
    <property type="evidence" value="ECO:0007669"/>
    <property type="project" value="InterPro"/>
</dbReference>
<dbReference type="GO" id="GO:0004312">
    <property type="term" value="F:fatty acid synthase activity"/>
    <property type="evidence" value="ECO:0007669"/>
    <property type="project" value="TreeGrafter"/>
</dbReference>
<dbReference type="Gene3D" id="3.10.129.110">
    <property type="entry name" value="Polyketide synthase dehydratase"/>
    <property type="match status" value="2"/>
</dbReference>
<dbReference type="InterPro" id="IPR049551">
    <property type="entry name" value="PKS_DH_C"/>
</dbReference>
<keyword evidence="5" id="KW-0963">Cytoplasm</keyword>
<dbReference type="InterPro" id="IPR057326">
    <property type="entry name" value="KR_dom"/>
</dbReference>
<dbReference type="Proteomes" id="UP000294937">
    <property type="component" value="Unassembled WGS sequence"/>
</dbReference>
<dbReference type="InterPro" id="IPR018201">
    <property type="entry name" value="Ketoacyl_synth_AS"/>
</dbReference>
<dbReference type="SUPFAM" id="SSF47336">
    <property type="entry name" value="ACP-like"/>
    <property type="match status" value="4"/>
</dbReference>
<dbReference type="Pfam" id="PF08242">
    <property type="entry name" value="Methyltransf_12"/>
    <property type="match status" value="1"/>
</dbReference>
<dbReference type="Pfam" id="PF21089">
    <property type="entry name" value="PKS_DH_N"/>
    <property type="match status" value="2"/>
</dbReference>
<keyword evidence="9" id="KW-0521">NADP</keyword>
<feature type="domain" description="Carrier" evidence="12">
    <location>
        <begin position="4275"/>
        <end position="4352"/>
    </location>
</feature>
<dbReference type="PROSITE" id="PS00098">
    <property type="entry name" value="THIOLASE_1"/>
    <property type="match status" value="1"/>
</dbReference>
<feature type="domain" description="Carrier" evidence="12">
    <location>
        <begin position="3530"/>
        <end position="3604"/>
    </location>
</feature>
<dbReference type="InterPro" id="IPR009081">
    <property type="entry name" value="PP-bd_ACP"/>
</dbReference>
<dbReference type="EMBL" id="SMAG01000006">
    <property type="protein sequence ID" value="TCS93646.1"/>
    <property type="molecule type" value="Genomic_DNA"/>
</dbReference>
<feature type="domain" description="PKS/mFAS DH" evidence="14">
    <location>
        <begin position="1"/>
        <end position="277"/>
    </location>
</feature>
<evidence type="ECO:0000256" key="1">
    <source>
        <dbReference type="ARBA" id="ARBA00003299"/>
    </source>
</evidence>
<comment type="subcellular location">
    <subcellularLocation>
        <location evidence="2">Cytoplasm</location>
    </subcellularLocation>
</comment>
<dbReference type="GO" id="GO:0005737">
    <property type="term" value="C:cytoplasm"/>
    <property type="evidence" value="ECO:0007669"/>
    <property type="project" value="UniProtKB-SubCell"/>
</dbReference>
<evidence type="ECO:0000256" key="5">
    <source>
        <dbReference type="ARBA" id="ARBA00022490"/>
    </source>
</evidence>
<dbReference type="InterPro" id="IPR020806">
    <property type="entry name" value="PKS_PP-bd"/>
</dbReference>
<dbReference type="SMART" id="SM00826">
    <property type="entry name" value="PKS_DH"/>
    <property type="match status" value="1"/>
</dbReference>
<dbReference type="GO" id="GO:0005886">
    <property type="term" value="C:plasma membrane"/>
    <property type="evidence" value="ECO:0007669"/>
    <property type="project" value="TreeGrafter"/>
</dbReference>
<keyword evidence="7" id="KW-0808">Transferase</keyword>
<feature type="domain" description="Ketosynthase family 3 (KS3)" evidence="13">
    <location>
        <begin position="445"/>
        <end position="881"/>
    </location>
</feature>
<dbReference type="PANTHER" id="PTHR43775:SF37">
    <property type="entry name" value="SI:DKEY-61P9.11"/>
    <property type="match status" value="1"/>
</dbReference>
<dbReference type="InterPro" id="IPR013217">
    <property type="entry name" value="Methyltransf_12"/>
</dbReference>
<dbReference type="InterPro" id="IPR020615">
    <property type="entry name" value="Thiolase_acyl_enz_int_AS"/>
</dbReference>
<dbReference type="Gene3D" id="3.40.47.10">
    <property type="match status" value="3"/>
</dbReference>
<dbReference type="InterPro" id="IPR020841">
    <property type="entry name" value="PKS_Beta-ketoAc_synthase_dom"/>
</dbReference>
<evidence type="ECO:0000256" key="9">
    <source>
        <dbReference type="ARBA" id="ARBA00022857"/>
    </source>
</evidence>
<dbReference type="Gene3D" id="3.40.50.150">
    <property type="entry name" value="Vaccinia Virus protein VP39"/>
    <property type="match status" value="1"/>
</dbReference>
<dbReference type="SUPFAM" id="SSF53335">
    <property type="entry name" value="S-adenosyl-L-methionine-dependent methyltransferases"/>
    <property type="match status" value="1"/>
</dbReference>
<dbReference type="SMART" id="SM00822">
    <property type="entry name" value="PKS_KR"/>
    <property type="match status" value="2"/>
</dbReference>
<dbReference type="SMART" id="SM00823">
    <property type="entry name" value="PKS_PP"/>
    <property type="match status" value="4"/>
</dbReference>
<dbReference type="Pfam" id="PF14765">
    <property type="entry name" value="PS-DH"/>
    <property type="match status" value="2"/>
</dbReference>
<dbReference type="PROSITE" id="PS00606">
    <property type="entry name" value="KS3_1"/>
    <property type="match status" value="2"/>
</dbReference>
<dbReference type="PROSITE" id="PS50075">
    <property type="entry name" value="CARRIER"/>
    <property type="match status" value="4"/>
</dbReference>
<dbReference type="RefSeq" id="WP_131925540.1">
    <property type="nucleotide sequence ID" value="NZ_SMAG01000006.1"/>
</dbReference>
<dbReference type="PANTHER" id="PTHR43775">
    <property type="entry name" value="FATTY ACID SYNTHASE"/>
    <property type="match status" value="1"/>
</dbReference>
<dbReference type="SMART" id="SM01294">
    <property type="entry name" value="PKS_PP_betabranch"/>
    <property type="match status" value="1"/>
</dbReference>
<dbReference type="InterPro" id="IPR020807">
    <property type="entry name" value="PKS_DH"/>
</dbReference>
<dbReference type="InterPro" id="IPR013968">
    <property type="entry name" value="PKS_KR"/>
</dbReference>
<name>A0A4R3L814_9BACL</name>